<organism evidence="8 9">
    <name type="scientific">Martelella lutilitoris</name>
    <dbReference type="NCBI Taxonomy" id="2583532"/>
    <lineage>
        <taxon>Bacteria</taxon>
        <taxon>Pseudomonadati</taxon>
        <taxon>Pseudomonadota</taxon>
        <taxon>Alphaproteobacteria</taxon>
        <taxon>Hyphomicrobiales</taxon>
        <taxon>Aurantimonadaceae</taxon>
        <taxon>Martelella</taxon>
    </lineage>
</organism>
<dbReference type="InterPro" id="IPR037118">
    <property type="entry name" value="Val-tRNA_synth_C_sf"/>
</dbReference>
<keyword evidence="5" id="KW-0175">Coiled coil</keyword>
<dbReference type="EMBL" id="CP066786">
    <property type="protein sequence ID" value="QQM32302.1"/>
    <property type="molecule type" value="Genomic_DNA"/>
</dbReference>
<evidence type="ECO:0000313" key="8">
    <source>
        <dbReference type="EMBL" id="QQM32302.1"/>
    </source>
</evidence>
<dbReference type="SMART" id="SM00382">
    <property type="entry name" value="AAA"/>
    <property type="match status" value="2"/>
</dbReference>
<evidence type="ECO:0000256" key="4">
    <source>
        <dbReference type="ARBA" id="ARBA00022840"/>
    </source>
</evidence>
<keyword evidence="2" id="KW-0677">Repeat</keyword>
<dbReference type="InterPro" id="IPR017871">
    <property type="entry name" value="ABC_transporter-like_CS"/>
</dbReference>
<sequence length="627" mass="68581">MISISDLSVRIAGRLLIENASVSIPDGMKAGLVGRNGAGKSTLFRVLTGVLSPETGTVSLPKKARIGQVAQEAPGTEDPLIDIVLAADKERAALMAEAETATDAHRIAEIQTRLVDIDAHSAEARAASILSGLGFDEAAQKRPASSFSGGWRMRVALAAVLFSEPDLLLLDEPTNYLDLEGTLWLEDYIRRYPYSVIIISHDRDLLNTAANAIIHLDQRKLTFYRGSYDQFERQKAEADELQIKARAKNEAQRKHLQSFIDRFKAKASKARQAQSRIKALEKMGTVAAVIEDHVQGFSFPEPEKQPASPIIAIEDGAVGYTPGQPILKDINLRIDNDDRIALLGANGNGKSTFAKFISGRLKPESGTLKLAPHLSTGFFAQHQIDDLVPDESAVAHVRKLMPTATEPKVRARVAQMGLATEKMDTPARDLSGGEKARLLMGLAAFHAPNLLILDEPTNHLDIDSRNALVRALNDYPGAVILISHDRHLIEATVDRLWLVHDGTVKAYDGDLEDYRDLIVSGGRKAQKAEAPNAEARSKSVQRKSAAERRTALAPLKKKIDTAEKKTAKIEQIIARLDADLADPKLYERAPEKAKVMIQARANAAAELARIEEEWLALSAQYEEAMAD</sequence>
<feature type="domain" description="ABC transporter" evidence="7">
    <location>
        <begin position="311"/>
        <end position="526"/>
    </location>
</feature>
<dbReference type="InterPro" id="IPR050611">
    <property type="entry name" value="ABCF"/>
</dbReference>
<evidence type="ECO:0000259" key="7">
    <source>
        <dbReference type="PROSITE" id="PS50893"/>
    </source>
</evidence>
<dbReference type="PANTHER" id="PTHR19211">
    <property type="entry name" value="ATP-BINDING TRANSPORT PROTEIN-RELATED"/>
    <property type="match status" value="1"/>
</dbReference>
<evidence type="ECO:0000256" key="3">
    <source>
        <dbReference type="ARBA" id="ARBA00022741"/>
    </source>
</evidence>
<dbReference type="PANTHER" id="PTHR19211:SF14">
    <property type="entry name" value="ATP-BINDING CASSETTE SUB-FAMILY F MEMBER 1"/>
    <property type="match status" value="1"/>
</dbReference>
<dbReference type="InterPro" id="IPR032781">
    <property type="entry name" value="ABC_tran_Xtn"/>
</dbReference>
<evidence type="ECO:0000256" key="5">
    <source>
        <dbReference type="SAM" id="Coils"/>
    </source>
</evidence>
<dbReference type="Proteomes" id="UP000596083">
    <property type="component" value="Chromosome"/>
</dbReference>
<evidence type="ECO:0000256" key="2">
    <source>
        <dbReference type="ARBA" id="ARBA00022737"/>
    </source>
</evidence>
<dbReference type="FunFam" id="3.40.50.300:FF:000011">
    <property type="entry name" value="Putative ABC transporter ATP-binding component"/>
    <property type="match status" value="1"/>
</dbReference>
<dbReference type="CDD" id="cd03221">
    <property type="entry name" value="ABCF_EF-3"/>
    <property type="match status" value="2"/>
</dbReference>
<dbReference type="KEGG" id="mlut:JET14_09295"/>
<evidence type="ECO:0000256" key="1">
    <source>
        <dbReference type="ARBA" id="ARBA00005417"/>
    </source>
</evidence>
<dbReference type="AlphaFoldDB" id="A0A7T7HNA5"/>
<dbReference type="GO" id="GO:0005524">
    <property type="term" value="F:ATP binding"/>
    <property type="evidence" value="ECO:0007669"/>
    <property type="project" value="UniProtKB-KW"/>
</dbReference>
<dbReference type="Pfam" id="PF00005">
    <property type="entry name" value="ABC_tran"/>
    <property type="match status" value="2"/>
</dbReference>
<feature type="domain" description="ABC transporter" evidence="7">
    <location>
        <begin position="2"/>
        <end position="243"/>
    </location>
</feature>
<dbReference type="GO" id="GO:0016887">
    <property type="term" value="F:ATP hydrolysis activity"/>
    <property type="evidence" value="ECO:0007669"/>
    <property type="project" value="InterPro"/>
</dbReference>
<dbReference type="PROSITE" id="PS00211">
    <property type="entry name" value="ABC_TRANSPORTER_1"/>
    <property type="match status" value="2"/>
</dbReference>
<gene>
    <name evidence="8" type="ORF">JET14_09295</name>
</gene>
<evidence type="ECO:0000256" key="6">
    <source>
        <dbReference type="SAM" id="MobiDB-lite"/>
    </source>
</evidence>
<comment type="similarity">
    <text evidence="1">Belongs to the ABC transporter superfamily.</text>
</comment>
<keyword evidence="4 8" id="KW-0067">ATP-binding</keyword>
<accession>A0A7T7HNA5</accession>
<protein>
    <submittedName>
        <fullName evidence="8">ABC-F family ATP-binding cassette domain-containing protein</fullName>
    </submittedName>
</protein>
<dbReference type="Pfam" id="PF12848">
    <property type="entry name" value="ABC_tran_Xtn"/>
    <property type="match status" value="1"/>
</dbReference>
<dbReference type="PROSITE" id="PS50893">
    <property type="entry name" value="ABC_TRANSPORTER_2"/>
    <property type="match status" value="2"/>
</dbReference>
<dbReference type="InterPro" id="IPR003593">
    <property type="entry name" value="AAA+_ATPase"/>
</dbReference>
<dbReference type="InterPro" id="IPR027417">
    <property type="entry name" value="P-loop_NTPase"/>
</dbReference>
<feature type="coiled-coil region" evidence="5">
    <location>
        <begin position="559"/>
        <end position="613"/>
    </location>
</feature>
<proteinExistence type="inferred from homology"/>
<dbReference type="Gene3D" id="1.10.287.380">
    <property type="entry name" value="Valyl-tRNA synthetase, C-terminal domain"/>
    <property type="match status" value="1"/>
</dbReference>
<reference evidence="8 9" key="1">
    <citation type="submission" date="2020-12" db="EMBL/GenBank/DDBJ databases">
        <authorList>
            <person name="Zheng R.K."/>
            <person name="Sun C.M."/>
        </authorList>
    </citation>
    <scope>NUCLEOTIDE SEQUENCE [LARGE SCALE GENOMIC DNA]</scope>
    <source>
        <strain evidence="8 9">ZRK001</strain>
    </source>
</reference>
<evidence type="ECO:0000313" key="9">
    <source>
        <dbReference type="Proteomes" id="UP000596083"/>
    </source>
</evidence>
<dbReference type="RefSeq" id="WP_200337761.1">
    <property type="nucleotide sequence ID" value="NZ_CP066786.1"/>
</dbReference>
<dbReference type="Gene3D" id="3.40.50.300">
    <property type="entry name" value="P-loop containing nucleotide triphosphate hydrolases"/>
    <property type="match status" value="2"/>
</dbReference>
<dbReference type="SUPFAM" id="SSF52540">
    <property type="entry name" value="P-loop containing nucleoside triphosphate hydrolases"/>
    <property type="match status" value="2"/>
</dbReference>
<name>A0A7T7HNA5_9HYPH</name>
<keyword evidence="3" id="KW-0547">Nucleotide-binding</keyword>
<dbReference type="InterPro" id="IPR003439">
    <property type="entry name" value="ABC_transporter-like_ATP-bd"/>
</dbReference>
<feature type="region of interest" description="Disordered" evidence="6">
    <location>
        <begin position="528"/>
        <end position="547"/>
    </location>
</feature>